<dbReference type="AlphaFoldDB" id="A0A1X9SKW8"/>
<name>A0A1X9SKW8_9BACT</name>
<dbReference type="InterPro" id="IPR023635">
    <property type="entry name" value="Peptide_deformylase"/>
</dbReference>
<feature type="active site" evidence="2">
    <location>
        <position position="138"/>
    </location>
</feature>
<evidence type="ECO:0000256" key="2">
    <source>
        <dbReference type="HAMAP-Rule" id="MF_00163"/>
    </source>
</evidence>
<comment type="similarity">
    <text evidence="1 2">Belongs to the polypeptide deformylase family.</text>
</comment>
<dbReference type="HAMAP" id="MF_00163">
    <property type="entry name" value="Pep_deformylase"/>
    <property type="match status" value="1"/>
</dbReference>
<dbReference type="NCBIfam" id="NF001159">
    <property type="entry name" value="PRK00150.1-3"/>
    <property type="match status" value="1"/>
</dbReference>
<dbReference type="PRINTS" id="PR01576">
    <property type="entry name" value="PDEFORMYLASE"/>
</dbReference>
<dbReference type="PANTHER" id="PTHR10458:SF22">
    <property type="entry name" value="PEPTIDE DEFORMYLASE"/>
    <property type="match status" value="1"/>
</dbReference>
<dbReference type="GO" id="GO:0006412">
    <property type="term" value="P:translation"/>
    <property type="evidence" value="ECO:0007669"/>
    <property type="project" value="UniProtKB-UniRule"/>
</dbReference>
<dbReference type="PIRSF" id="PIRSF004749">
    <property type="entry name" value="Pep_def"/>
    <property type="match status" value="1"/>
</dbReference>
<dbReference type="EMBL" id="CP015578">
    <property type="protein sequence ID" value="ARQ96883.1"/>
    <property type="molecule type" value="Genomic_DNA"/>
</dbReference>
<reference evidence="4" key="2">
    <citation type="journal article" date="2017" name="Genome Biol. Evol.">
        <title>Comparative genomic analysis identifies a Campylobacter clade deficient in selenium metabolism.</title>
        <authorList>
            <person name="Miller W.G."/>
            <person name="Yee E."/>
            <person name="Lopes B.S."/>
            <person name="Chapman M.H."/>
            <person name="Huynh S."/>
            <person name="Bono J.L."/>
            <person name="Parker C.T."/>
            <person name="Strachan N.J.C."/>
            <person name="Forbes K.J."/>
        </authorList>
    </citation>
    <scope>NUCLEOTIDE SEQUENCE [LARGE SCALE GENOMIC DNA]</scope>
    <source>
        <strain evidence="4">NCTC 13004</strain>
    </source>
</reference>
<dbReference type="RefSeq" id="WP_096015344.1">
    <property type="nucleotide sequence ID" value="NZ_CP015578.1"/>
</dbReference>
<protein>
    <recommendedName>
        <fullName evidence="2">Peptide deformylase</fullName>
        <shortName evidence="2">PDF</shortName>
        <ecNumber evidence="2">3.5.1.88</ecNumber>
    </recommendedName>
    <alternativeName>
        <fullName evidence="2">Polypeptide deformylase</fullName>
    </alternativeName>
</protein>
<dbReference type="Proteomes" id="UP000202031">
    <property type="component" value="Chromosome"/>
</dbReference>
<evidence type="ECO:0000313" key="3">
    <source>
        <dbReference type="EMBL" id="ARQ96883.1"/>
    </source>
</evidence>
<dbReference type="PANTHER" id="PTHR10458">
    <property type="entry name" value="PEPTIDE DEFORMYLASE"/>
    <property type="match status" value="1"/>
</dbReference>
<dbReference type="SUPFAM" id="SSF56420">
    <property type="entry name" value="Peptide deformylase"/>
    <property type="match status" value="1"/>
</dbReference>
<dbReference type="GeneID" id="46920572"/>
<evidence type="ECO:0000256" key="1">
    <source>
        <dbReference type="ARBA" id="ARBA00010759"/>
    </source>
</evidence>
<comment type="catalytic activity">
    <reaction evidence="2">
        <text>N-terminal N-formyl-L-methionyl-[peptide] + H2O = N-terminal L-methionyl-[peptide] + formate</text>
        <dbReference type="Rhea" id="RHEA:24420"/>
        <dbReference type="Rhea" id="RHEA-COMP:10639"/>
        <dbReference type="Rhea" id="RHEA-COMP:10640"/>
        <dbReference type="ChEBI" id="CHEBI:15377"/>
        <dbReference type="ChEBI" id="CHEBI:15740"/>
        <dbReference type="ChEBI" id="CHEBI:49298"/>
        <dbReference type="ChEBI" id="CHEBI:64731"/>
        <dbReference type="EC" id="3.5.1.88"/>
    </reaction>
</comment>
<proteinExistence type="inferred from homology"/>
<feature type="binding site" evidence="2">
    <location>
        <position position="137"/>
    </location>
    <ligand>
        <name>Fe cation</name>
        <dbReference type="ChEBI" id="CHEBI:24875"/>
    </ligand>
</feature>
<dbReference type="InterPro" id="IPR036821">
    <property type="entry name" value="Peptide_deformylase_sf"/>
</dbReference>
<evidence type="ECO:0000313" key="4">
    <source>
        <dbReference type="Proteomes" id="UP000202031"/>
    </source>
</evidence>
<accession>A0A1X9SKW8</accession>
<sequence length="172" mass="19808">MVLEVLEYPDKRLFERSVEVDKFDIELGEFLDDMYETMIAKSGIGLAAIQVGRPIRALIINLVNDNDIQDKADLLEIINPKFIKKDGEQLYQEGCLSVPGYYEEVKRAASVVVEYQDRFGNPHTIEADGLLAVALQHENDHLDGHLFIEKIGFNKRKKFDKEYKKKPKRKPL</sequence>
<dbReference type="NCBIfam" id="TIGR00079">
    <property type="entry name" value="pept_deformyl"/>
    <property type="match status" value="1"/>
</dbReference>
<comment type="function">
    <text evidence="2">Removes the formyl group from the N-terminal Met of newly synthesized proteins. Requires at least a dipeptide for an efficient rate of reaction. N-terminal L-methionine is a prerequisite for activity but the enzyme has broad specificity at other positions.</text>
</comment>
<dbReference type="GO" id="GO:0046872">
    <property type="term" value="F:metal ion binding"/>
    <property type="evidence" value="ECO:0007669"/>
    <property type="project" value="UniProtKB-KW"/>
</dbReference>
<dbReference type="GO" id="GO:0042586">
    <property type="term" value="F:peptide deformylase activity"/>
    <property type="evidence" value="ECO:0007669"/>
    <property type="project" value="UniProtKB-UniRule"/>
</dbReference>
<keyword evidence="2" id="KW-0408">Iron</keyword>
<dbReference type="Pfam" id="PF01327">
    <property type="entry name" value="Pep_deformylase"/>
    <property type="match status" value="1"/>
</dbReference>
<feature type="binding site" evidence="2">
    <location>
        <position position="95"/>
    </location>
    <ligand>
        <name>Fe cation</name>
        <dbReference type="ChEBI" id="CHEBI:24875"/>
    </ligand>
</feature>
<dbReference type="EC" id="3.5.1.88" evidence="2"/>
<comment type="cofactor">
    <cofactor evidence="2">
        <name>Fe(2+)</name>
        <dbReference type="ChEBI" id="CHEBI:29033"/>
    </cofactor>
    <text evidence="2">Binds 1 Fe(2+) ion.</text>
</comment>
<dbReference type="CDD" id="cd00487">
    <property type="entry name" value="Pep_deformylase"/>
    <property type="match status" value="1"/>
</dbReference>
<reference evidence="4" key="1">
    <citation type="journal article" date="2017" name="Genome Biol. Evol.">
        <title>Comparative Genomic Analysis Identifies a Campylobacter Clade Deficient in Selenium Metabolism.</title>
        <authorList>
            <person name="Miller W.G."/>
            <person name="Yee E."/>
            <person name="Lopes B.S."/>
            <person name="Chapman M.H."/>
            <person name="Huynh S."/>
            <person name="Bono J.L."/>
            <person name="Parker C.T."/>
            <person name="Strachan N.J.C."/>
            <person name="Forbes K.J."/>
        </authorList>
    </citation>
    <scope>NUCLEOTIDE SEQUENCE [LARGE SCALE GENOMIC DNA]</scope>
    <source>
        <strain evidence="4">NCTC 13004</strain>
    </source>
</reference>
<keyword evidence="2 3" id="KW-0378">Hydrolase</keyword>
<keyword evidence="2" id="KW-0648">Protein biosynthesis</keyword>
<gene>
    <name evidence="2 3" type="primary">def</name>
    <name evidence="3" type="ORF">CLAN_0099</name>
</gene>
<dbReference type="KEGG" id="clx:CLAN_0099"/>
<organism evidence="3 4">
    <name type="scientific">Campylobacter lanienae NCTC 13004</name>
    <dbReference type="NCBI Taxonomy" id="1031753"/>
    <lineage>
        <taxon>Bacteria</taxon>
        <taxon>Pseudomonadati</taxon>
        <taxon>Campylobacterota</taxon>
        <taxon>Epsilonproteobacteria</taxon>
        <taxon>Campylobacterales</taxon>
        <taxon>Campylobacteraceae</taxon>
        <taxon>Campylobacter</taxon>
    </lineage>
</organism>
<feature type="binding site" evidence="2">
    <location>
        <position position="141"/>
    </location>
    <ligand>
        <name>Fe cation</name>
        <dbReference type="ChEBI" id="CHEBI:24875"/>
    </ligand>
</feature>
<keyword evidence="2" id="KW-0479">Metal-binding</keyword>
<dbReference type="Gene3D" id="3.90.45.10">
    <property type="entry name" value="Peptide deformylase"/>
    <property type="match status" value="1"/>
</dbReference>